<dbReference type="Proteomes" id="UP001244207">
    <property type="component" value="Unassembled WGS sequence"/>
</dbReference>
<reference evidence="2" key="1">
    <citation type="submission" date="2021-12" db="EMBL/GenBank/DDBJ databases">
        <title>Comparative genomics, transcriptomics and evolutionary studies reveal genomic signatures of adaptation to plant cell wall in hemibiotrophic fungi.</title>
        <authorList>
            <consortium name="DOE Joint Genome Institute"/>
            <person name="Baroncelli R."/>
            <person name="Diaz J.F."/>
            <person name="Benocci T."/>
            <person name="Peng M."/>
            <person name="Battaglia E."/>
            <person name="Haridas S."/>
            <person name="Andreopoulos W."/>
            <person name="Labutti K."/>
            <person name="Pangilinan J."/>
            <person name="Floch G.L."/>
            <person name="Makela M.R."/>
            <person name="Henrissat B."/>
            <person name="Grigoriev I.V."/>
            <person name="Crouch J.A."/>
            <person name="De Vries R.P."/>
            <person name="Sukno S.A."/>
            <person name="Thon M.R."/>
        </authorList>
    </citation>
    <scope>NUCLEOTIDE SEQUENCE</scope>
    <source>
        <strain evidence="2">CBS 112980</strain>
    </source>
</reference>
<dbReference type="EMBL" id="JAHMHS010000117">
    <property type="protein sequence ID" value="KAK1716091.1"/>
    <property type="molecule type" value="Genomic_DNA"/>
</dbReference>
<evidence type="ECO:0000313" key="3">
    <source>
        <dbReference type="Proteomes" id="UP001244207"/>
    </source>
</evidence>
<dbReference type="AlphaFoldDB" id="A0AAD8UGZ8"/>
<sequence>MRARGKGTRKESPAVWYGKVSAGKVGSREGTYNEADNMEANTSVNRQQTTEPTTHPKRKRAQVEVAVPLPSLLAPDDAAVSTDGTGLLDFWILDSGLTHAGLKVRLIPVVPRAHSVIRLRWQGTGTSCPPSVYEYALLRRAELKVLWAVSGTADEVPWSVLPHVPHLTTAHLWLQPLPQPTDGFSSCRSYLRLSSIRGGFSIPVVL</sequence>
<organism evidence="2 3">
    <name type="scientific">Glomerella acutata</name>
    <name type="common">Colletotrichum acutatum</name>
    <dbReference type="NCBI Taxonomy" id="27357"/>
    <lineage>
        <taxon>Eukaryota</taxon>
        <taxon>Fungi</taxon>
        <taxon>Dikarya</taxon>
        <taxon>Ascomycota</taxon>
        <taxon>Pezizomycotina</taxon>
        <taxon>Sordariomycetes</taxon>
        <taxon>Hypocreomycetidae</taxon>
        <taxon>Glomerellales</taxon>
        <taxon>Glomerellaceae</taxon>
        <taxon>Colletotrichum</taxon>
        <taxon>Colletotrichum acutatum species complex</taxon>
    </lineage>
</organism>
<comment type="caution">
    <text evidence="2">The sequence shown here is derived from an EMBL/GenBank/DDBJ whole genome shotgun (WGS) entry which is preliminary data.</text>
</comment>
<keyword evidence="3" id="KW-1185">Reference proteome</keyword>
<dbReference type="GeneID" id="85399089"/>
<evidence type="ECO:0000313" key="2">
    <source>
        <dbReference type="EMBL" id="KAK1716091.1"/>
    </source>
</evidence>
<protein>
    <submittedName>
        <fullName evidence="2">Uncharacterized protein</fullName>
    </submittedName>
</protein>
<gene>
    <name evidence="2" type="ORF">BDZ83DRAFT_761631</name>
</gene>
<feature type="compositionally biased region" description="Polar residues" evidence="1">
    <location>
        <begin position="39"/>
        <end position="53"/>
    </location>
</feature>
<feature type="region of interest" description="Disordered" evidence="1">
    <location>
        <begin position="25"/>
        <end position="59"/>
    </location>
</feature>
<accession>A0AAD8UGZ8</accession>
<dbReference type="RefSeq" id="XP_060360485.1">
    <property type="nucleotide sequence ID" value="XM_060515191.1"/>
</dbReference>
<evidence type="ECO:0000256" key="1">
    <source>
        <dbReference type="SAM" id="MobiDB-lite"/>
    </source>
</evidence>
<name>A0AAD8UGZ8_GLOAC</name>
<proteinExistence type="predicted"/>